<gene>
    <name evidence="1" type="ORF">ERS852573_00480</name>
</gene>
<evidence type="ECO:0000313" key="2">
    <source>
        <dbReference type="Proteomes" id="UP000095597"/>
    </source>
</evidence>
<dbReference type="EMBL" id="CYXO01000002">
    <property type="protein sequence ID" value="CUM77457.1"/>
    <property type="molecule type" value="Genomic_DNA"/>
</dbReference>
<dbReference type="Pfam" id="PF18941">
    <property type="entry name" value="DUF5688"/>
    <property type="match status" value="1"/>
</dbReference>
<evidence type="ECO:0000313" key="1">
    <source>
        <dbReference type="EMBL" id="CUM77457.1"/>
    </source>
</evidence>
<sequence>MRKGENMVTLEKLRLREVALNSLLAKMGKDLRVKATVVRKNNVQKPAFGIGIAGASFQIRCYPTPEDMAMSDLALLNELAKKFQEATSGVAVVDMLPSREDLIAHLMPRVMGSANAEWLREAGRPCKELLDMVMTLQCRVDLDGISEYGEVANIQVTDSLLRQCGLAVDEAFAIAMKNIESVAQISPIRTVLEELLGEELPDGGNEPKMIIVSNEQRCNGAPLMFSKEIQGELLEIFEKRAVYVLPSSIHEFIAVSASYMSIDDLREMVRTINENEVDPEERLTDEVYTLIGTPENPVFGMSSCLGAQGQETFLTARF</sequence>
<organism evidence="1 2">
    <name type="scientific">Dorea longicatena</name>
    <dbReference type="NCBI Taxonomy" id="88431"/>
    <lineage>
        <taxon>Bacteria</taxon>
        <taxon>Bacillati</taxon>
        <taxon>Bacillota</taxon>
        <taxon>Clostridia</taxon>
        <taxon>Lachnospirales</taxon>
        <taxon>Lachnospiraceae</taxon>
        <taxon>Dorea</taxon>
    </lineage>
</organism>
<name>A0A173RI50_9FIRM</name>
<proteinExistence type="predicted"/>
<accession>A0A173RI50</accession>
<dbReference type="OrthoDB" id="2002935at2"/>
<protein>
    <submittedName>
        <fullName evidence="1">Uncharacterized protein</fullName>
    </submittedName>
</protein>
<reference evidence="1 2" key="1">
    <citation type="submission" date="2015-09" db="EMBL/GenBank/DDBJ databases">
        <authorList>
            <consortium name="Pathogen Informatics"/>
        </authorList>
    </citation>
    <scope>NUCLEOTIDE SEQUENCE [LARGE SCALE GENOMIC DNA]</scope>
    <source>
        <strain evidence="1 2">2789STDY5834961</strain>
    </source>
</reference>
<dbReference type="Proteomes" id="UP000095597">
    <property type="component" value="Unassembled WGS sequence"/>
</dbReference>
<dbReference type="AlphaFoldDB" id="A0A173RI50"/>
<dbReference type="RefSeq" id="WP_055213568.1">
    <property type="nucleotide sequence ID" value="NZ_CYXO01000002.1"/>
</dbReference>
<dbReference type="InterPro" id="IPR043743">
    <property type="entry name" value="DUF5688"/>
</dbReference>